<name>A0A7M1ATU7_9BACT</name>
<feature type="domain" description="GGDEF" evidence="5">
    <location>
        <begin position="259"/>
        <end position="389"/>
    </location>
</feature>
<dbReference type="InterPro" id="IPR050706">
    <property type="entry name" value="Cyclic-di-GMP_PDE-like"/>
</dbReference>
<dbReference type="CDD" id="cd01949">
    <property type="entry name" value="GGDEF"/>
    <property type="match status" value="1"/>
</dbReference>
<sequence length="636" mass="73564">MILMLLLPFIMMWNLGGFENGSNTMIWAFLSPIMALLYTEKKEPFYWLMAFLVLLSLSVLLEPILAKRTITYTLKEFLFLINTSAVLSGIYILLKYFINQTKTDVNNNISFLQSYKTTIDTNLVVTKTDLDGNITFANENFYKISKYNADEALGAKHNIVRHPETDPSVYKEIWNTILEKRTWHGQLRNQAKDGSTYWVETAISPILDKDNNIVEFIAIRYDITEIIQKQETLTKLLYTDTLTGLKNRKALFRDKNENVQHSLVLINLDKFSQINNLYGEAFGDKVLIKFSKFLLEVLEQRESCDLYRLGGDEFVILSEERDPVVLQNNITNLIQYLHERPITIEGQEISLGISVGISLEDNKSLLESSSMALKSAKRNGKHIVLYSDSISLNKEYENNLKWVKEIKEAIKHNRVVLYYQAIKDNKTDTIFKYETLIRLLDEKGNVVPPQQFLEIAKKSKLYKDLTKIVINKSFEYFKDKKFHFSVNITIEDILDPEINKFIINALQKYNVGPQVSFEIVETESIEKFEVIEQFINDVKSYGAKISIDDFGTGYSNFEYLMKLQADYIKIDGSIIKNIVHDKKSALITSIIVSFAKEMNIKTIGEFVENEDIERKLKELGVDKSQGYFIEKPKEKL</sequence>
<keyword evidence="1" id="KW-0812">Transmembrane</keyword>
<dbReference type="InterPro" id="IPR001610">
    <property type="entry name" value="PAC"/>
</dbReference>
<dbReference type="PROSITE" id="PS50883">
    <property type="entry name" value="EAL"/>
    <property type="match status" value="1"/>
</dbReference>
<feature type="domain" description="EAL" evidence="4">
    <location>
        <begin position="399"/>
        <end position="636"/>
    </location>
</feature>
<keyword evidence="7" id="KW-1185">Reference proteome</keyword>
<dbReference type="RefSeq" id="WP_193114260.1">
    <property type="nucleotide sequence ID" value="NZ_CP041165.1"/>
</dbReference>
<feature type="transmembrane region" description="Helical" evidence="1">
    <location>
        <begin position="45"/>
        <end position="65"/>
    </location>
</feature>
<dbReference type="PROSITE" id="PS50112">
    <property type="entry name" value="PAS"/>
    <property type="match status" value="1"/>
</dbReference>
<dbReference type="SMART" id="SM00052">
    <property type="entry name" value="EAL"/>
    <property type="match status" value="1"/>
</dbReference>
<feature type="transmembrane region" description="Helical" evidence="1">
    <location>
        <begin position="77"/>
        <end position="98"/>
    </location>
</feature>
<dbReference type="EMBL" id="CP041165">
    <property type="protein sequence ID" value="QOP40839.1"/>
    <property type="molecule type" value="Genomic_DNA"/>
</dbReference>
<dbReference type="SUPFAM" id="SSF55073">
    <property type="entry name" value="Nucleotide cyclase"/>
    <property type="match status" value="1"/>
</dbReference>
<dbReference type="NCBIfam" id="TIGR00229">
    <property type="entry name" value="sensory_box"/>
    <property type="match status" value="1"/>
</dbReference>
<dbReference type="PROSITE" id="PS50113">
    <property type="entry name" value="PAC"/>
    <property type="match status" value="1"/>
</dbReference>
<evidence type="ECO:0000313" key="6">
    <source>
        <dbReference type="EMBL" id="QOP40839.1"/>
    </source>
</evidence>
<evidence type="ECO:0000259" key="3">
    <source>
        <dbReference type="PROSITE" id="PS50113"/>
    </source>
</evidence>
<dbReference type="Gene3D" id="3.30.450.20">
    <property type="entry name" value="PAS domain"/>
    <property type="match status" value="1"/>
</dbReference>
<dbReference type="AlphaFoldDB" id="A0A7M1ATU7"/>
<dbReference type="SMART" id="SM00086">
    <property type="entry name" value="PAC"/>
    <property type="match status" value="1"/>
</dbReference>
<dbReference type="SUPFAM" id="SSF141868">
    <property type="entry name" value="EAL domain-like"/>
    <property type="match status" value="1"/>
</dbReference>
<dbReference type="KEGG" id="smax:FJR03_03430"/>
<dbReference type="Pfam" id="PF00990">
    <property type="entry name" value="GGDEF"/>
    <property type="match status" value="1"/>
</dbReference>
<dbReference type="InterPro" id="IPR001633">
    <property type="entry name" value="EAL_dom"/>
</dbReference>
<protein>
    <submittedName>
        <fullName evidence="6">EAL domain-containing protein</fullName>
    </submittedName>
</protein>
<dbReference type="PANTHER" id="PTHR33121:SF71">
    <property type="entry name" value="OXYGEN SENSOR PROTEIN DOSP"/>
    <property type="match status" value="1"/>
</dbReference>
<dbReference type="PANTHER" id="PTHR33121">
    <property type="entry name" value="CYCLIC DI-GMP PHOSPHODIESTERASE PDEF"/>
    <property type="match status" value="1"/>
</dbReference>
<keyword evidence="1" id="KW-0472">Membrane</keyword>
<dbReference type="InterPro" id="IPR035919">
    <property type="entry name" value="EAL_sf"/>
</dbReference>
<dbReference type="Pfam" id="PF08447">
    <property type="entry name" value="PAS_3"/>
    <property type="match status" value="1"/>
</dbReference>
<dbReference type="InterPro" id="IPR013655">
    <property type="entry name" value="PAS_fold_3"/>
</dbReference>
<dbReference type="InterPro" id="IPR029787">
    <property type="entry name" value="Nucleotide_cyclase"/>
</dbReference>
<evidence type="ECO:0000256" key="1">
    <source>
        <dbReference type="SAM" id="Phobius"/>
    </source>
</evidence>
<evidence type="ECO:0000259" key="5">
    <source>
        <dbReference type="PROSITE" id="PS50887"/>
    </source>
</evidence>
<dbReference type="NCBIfam" id="TIGR00254">
    <property type="entry name" value="GGDEF"/>
    <property type="match status" value="1"/>
</dbReference>
<dbReference type="SMART" id="SM00267">
    <property type="entry name" value="GGDEF"/>
    <property type="match status" value="1"/>
</dbReference>
<dbReference type="Gene3D" id="3.20.20.450">
    <property type="entry name" value="EAL domain"/>
    <property type="match status" value="1"/>
</dbReference>
<evidence type="ECO:0000313" key="7">
    <source>
        <dbReference type="Proteomes" id="UP000593910"/>
    </source>
</evidence>
<reference evidence="6 7" key="1">
    <citation type="submission" date="2019-06" db="EMBL/GenBank/DDBJ databases">
        <title>Sulfurimonas gotlandica sp. nov., a chemoautotrophic and psychrotolerant epsilonproteobacterium isolated from a pelagic redoxcline, and an emended description of the genus Sulfurimonas.</title>
        <authorList>
            <person name="Wang S."/>
            <person name="Jiang L."/>
            <person name="Shao Z."/>
        </authorList>
    </citation>
    <scope>NUCLEOTIDE SEQUENCE [LARGE SCALE GENOMIC DNA]</scope>
    <source>
        <strain evidence="6 7">B2</strain>
    </source>
</reference>
<evidence type="ECO:0000259" key="4">
    <source>
        <dbReference type="PROSITE" id="PS50883"/>
    </source>
</evidence>
<feature type="domain" description="PAS" evidence="2">
    <location>
        <begin position="129"/>
        <end position="181"/>
    </location>
</feature>
<dbReference type="SUPFAM" id="SSF55785">
    <property type="entry name" value="PYP-like sensor domain (PAS domain)"/>
    <property type="match status" value="1"/>
</dbReference>
<proteinExistence type="predicted"/>
<dbReference type="InterPro" id="IPR000700">
    <property type="entry name" value="PAS-assoc_C"/>
</dbReference>
<accession>A0A7M1ATU7</accession>
<dbReference type="CDD" id="cd00130">
    <property type="entry name" value="PAS"/>
    <property type="match status" value="1"/>
</dbReference>
<dbReference type="PROSITE" id="PS50887">
    <property type="entry name" value="GGDEF"/>
    <property type="match status" value="1"/>
</dbReference>
<dbReference type="Pfam" id="PF00563">
    <property type="entry name" value="EAL"/>
    <property type="match status" value="1"/>
</dbReference>
<dbReference type="InterPro" id="IPR000160">
    <property type="entry name" value="GGDEF_dom"/>
</dbReference>
<organism evidence="6 7">
    <name type="scientific">Sulfurimonas marina</name>
    <dbReference type="NCBI Taxonomy" id="2590551"/>
    <lineage>
        <taxon>Bacteria</taxon>
        <taxon>Pseudomonadati</taxon>
        <taxon>Campylobacterota</taxon>
        <taxon>Epsilonproteobacteria</taxon>
        <taxon>Campylobacterales</taxon>
        <taxon>Sulfurimonadaceae</taxon>
        <taxon>Sulfurimonas</taxon>
    </lineage>
</organism>
<dbReference type="Proteomes" id="UP000593910">
    <property type="component" value="Chromosome"/>
</dbReference>
<feature type="domain" description="PAC" evidence="3">
    <location>
        <begin position="181"/>
        <end position="235"/>
    </location>
</feature>
<gene>
    <name evidence="6" type="ORF">FJR03_03430</name>
</gene>
<dbReference type="InterPro" id="IPR000014">
    <property type="entry name" value="PAS"/>
</dbReference>
<dbReference type="CDD" id="cd01948">
    <property type="entry name" value="EAL"/>
    <property type="match status" value="1"/>
</dbReference>
<dbReference type="InterPro" id="IPR043128">
    <property type="entry name" value="Rev_trsase/Diguanyl_cyclase"/>
</dbReference>
<dbReference type="GO" id="GO:0071111">
    <property type="term" value="F:cyclic-guanylate-specific phosphodiesterase activity"/>
    <property type="evidence" value="ECO:0007669"/>
    <property type="project" value="InterPro"/>
</dbReference>
<evidence type="ECO:0000259" key="2">
    <source>
        <dbReference type="PROSITE" id="PS50112"/>
    </source>
</evidence>
<dbReference type="Gene3D" id="3.30.70.270">
    <property type="match status" value="1"/>
</dbReference>
<dbReference type="InterPro" id="IPR035965">
    <property type="entry name" value="PAS-like_dom_sf"/>
</dbReference>
<keyword evidence="1" id="KW-1133">Transmembrane helix</keyword>